<protein>
    <submittedName>
        <fullName evidence="1">Uncharacterized protein</fullName>
    </submittedName>
</protein>
<comment type="caution">
    <text evidence="1">The sequence shown here is derived from an EMBL/GenBank/DDBJ whole genome shotgun (WGS) entry which is preliminary data.</text>
</comment>
<evidence type="ECO:0000313" key="1">
    <source>
        <dbReference type="EMBL" id="KAI4378326.1"/>
    </source>
</evidence>
<accession>A0ACB9RJA7</accession>
<proteinExistence type="predicted"/>
<dbReference type="EMBL" id="CM042883">
    <property type="protein sequence ID" value="KAI4378326.1"/>
    <property type="molecule type" value="Genomic_DNA"/>
</dbReference>
<gene>
    <name evidence="1" type="ORF">MLD38_015817</name>
</gene>
<reference evidence="2" key="1">
    <citation type="journal article" date="2023" name="Front. Plant Sci.">
        <title>Chromosomal-level genome assembly of Melastoma candidum provides insights into trichome evolution.</title>
        <authorList>
            <person name="Zhong Y."/>
            <person name="Wu W."/>
            <person name="Sun C."/>
            <person name="Zou P."/>
            <person name="Liu Y."/>
            <person name="Dai S."/>
            <person name="Zhou R."/>
        </authorList>
    </citation>
    <scope>NUCLEOTIDE SEQUENCE [LARGE SCALE GENOMIC DNA]</scope>
</reference>
<organism evidence="1 2">
    <name type="scientific">Melastoma candidum</name>
    <dbReference type="NCBI Taxonomy" id="119954"/>
    <lineage>
        <taxon>Eukaryota</taxon>
        <taxon>Viridiplantae</taxon>
        <taxon>Streptophyta</taxon>
        <taxon>Embryophyta</taxon>
        <taxon>Tracheophyta</taxon>
        <taxon>Spermatophyta</taxon>
        <taxon>Magnoliopsida</taxon>
        <taxon>eudicotyledons</taxon>
        <taxon>Gunneridae</taxon>
        <taxon>Pentapetalae</taxon>
        <taxon>rosids</taxon>
        <taxon>malvids</taxon>
        <taxon>Myrtales</taxon>
        <taxon>Melastomataceae</taxon>
        <taxon>Melastomatoideae</taxon>
        <taxon>Melastomateae</taxon>
        <taxon>Melastoma</taxon>
    </lineage>
</organism>
<name>A0ACB9RJA7_9MYRT</name>
<evidence type="ECO:0000313" key="2">
    <source>
        <dbReference type="Proteomes" id="UP001057402"/>
    </source>
</evidence>
<dbReference type="Proteomes" id="UP001057402">
    <property type="component" value="Chromosome 4"/>
</dbReference>
<keyword evidence="2" id="KW-1185">Reference proteome</keyword>
<sequence length="425" mass="46340">MALPSSSFSFASYFAPYFVSLLLLHLVLLSNNSAAKHNGYVGHHGHHRHRAASNASNPRLYRAYLALQAWKHVIYSDPYNFTTNWSGLSVCGYTGVYCAPALDDNKTTVIAGIDLNFADLAGFLPEELGLLTDLALLHLSNNRFCGILPMALSNLTLLYELDLSNNRFVGPFPAVILSLPSIYYLDLRFNDFEGPVPPALFRKGMDAIFLNNNRFTNTISASLAGNSASVLVFANNKFGGCLPPSIADFADTLEELLLTNTSLSGCLPQEVGFLYKLRVLDTSSNNIVGPIPYSLAGLAHLEILNLGHNMMEGIVPAGVCTLPKLTNFTFSYNYFCEEEGICQNLTEKGISYDERENCLPEKPHQRSQKECKAVIEHPVYCSEHLCHRTGTGSFGSTVPFAPAPAPWPKPLPPASSPSPSPSGIS</sequence>